<evidence type="ECO:0000313" key="2">
    <source>
        <dbReference type="Proteomes" id="UP001218188"/>
    </source>
</evidence>
<sequence length="207" mass="22091">MFTDELSTDALMACDEAERIASLPNQVVDGTGSAGLGMQQLPPPTPIEYPGSFSEKPGITAVPGATESPPGISNRHTQQWDSDEFDLLLSDHLSQEVLLAYDEAQSLDFVPVLPIPSSTTLSPVTALDTSISEFEPPISTPLSSNSPSTFLPVPFSFRPLTPLRNITNCGPRIAANKLVMLGSPISISSDSSDDRYLTVKSAKSTIR</sequence>
<gene>
    <name evidence="1" type="ORF">C8F04DRAFT_456767</name>
</gene>
<dbReference type="EMBL" id="JARJCM010000040">
    <property type="protein sequence ID" value="KAJ7036882.1"/>
    <property type="molecule type" value="Genomic_DNA"/>
</dbReference>
<organism evidence="1 2">
    <name type="scientific">Mycena alexandri</name>
    <dbReference type="NCBI Taxonomy" id="1745969"/>
    <lineage>
        <taxon>Eukaryota</taxon>
        <taxon>Fungi</taxon>
        <taxon>Dikarya</taxon>
        <taxon>Basidiomycota</taxon>
        <taxon>Agaricomycotina</taxon>
        <taxon>Agaricomycetes</taxon>
        <taxon>Agaricomycetidae</taxon>
        <taxon>Agaricales</taxon>
        <taxon>Marasmiineae</taxon>
        <taxon>Mycenaceae</taxon>
        <taxon>Mycena</taxon>
    </lineage>
</organism>
<dbReference type="AlphaFoldDB" id="A0AAD6T413"/>
<comment type="caution">
    <text evidence="1">The sequence shown here is derived from an EMBL/GenBank/DDBJ whole genome shotgun (WGS) entry which is preliminary data.</text>
</comment>
<protein>
    <submittedName>
        <fullName evidence="1">Uncharacterized protein</fullName>
    </submittedName>
</protein>
<name>A0AAD6T413_9AGAR</name>
<reference evidence="1" key="1">
    <citation type="submission" date="2023-03" db="EMBL/GenBank/DDBJ databases">
        <title>Massive genome expansion in bonnet fungi (Mycena s.s.) driven by repeated elements and novel gene families across ecological guilds.</title>
        <authorList>
            <consortium name="Lawrence Berkeley National Laboratory"/>
            <person name="Harder C.B."/>
            <person name="Miyauchi S."/>
            <person name="Viragh M."/>
            <person name="Kuo A."/>
            <person name="Thoen E."/>
            <person name="Andreopoulos B."/>
            <person name="Lu D."/>
            <person name="Skrede I."/>
            <person name="Drula E."/>
            <person name="Henrissat B."/>
            <person name="Morin E."/>
            <person name="Kohler A."/>
            <person name="Barry K."/>
            <person name="LaButti K."/>
            <person name="Morin E."/>
            <person name="Salamov A."/>
            <person name="Lipzen A."/>
            <person name="Mereny Z."/>
            <person name="Hegedus B."/>
            <person name="Baldrian P."/>
            <person name="Stursova M."/>
            <person name="Weitz H."/>
            <person name="Taylor A."/>
            <person name="Grigoriev I.V."/>
            <person name="Nagy L.G."/>
            <person name="Martin F."/>
            <person name="Kauserud H."/>
        </authorList>
    </citation>
    <scope>NUCLEOTIDE SEQUENCE</scope>
    <source>
        <strain evidence="1">CBHHK200</strain>
    </source>
</reference>
<accession>A0AAD6T413</accession>
<keyword evidence="2" id="KW-1185">Reference proteome</keyword>
<dbReference type="Proteomes" id="UP001218188">
    <property type="component" value="Unassembled WGS sequence"/>
</dbReference>
<proteinExistence type="predicted"/>
<evidence type="ECO:0000313" key="1">
    <source>
        <dbReference type="EMBL" id="KAJ7036882.1"/>
    </source>
</evidence>